<feature type="region of interest" description="Disordered" evidence="1">
    <location>
        <begin position="1"/>
        <end position="31"/>
    </location>
</feature>
<keyword evidence="3" id="KW-1185">Reference proteome</keyword>
<proteinExistence type="predicted"/>
<name>A0A319D601_9EURO</name>
<protein>
    <submittedName>
        <fullName evidence="2">Uncharacterized protein</fullName>
    </submittedName>
</protein>
<dbReference type="EMBL" id="KZ825906">
    <property type="protein sequence ID" value="PYH92846.1"/>
    <property type="molecule type" value="Genomic_DNA"/>
</dbReference>
<evidence type="ECO:0000256" key="1">
    <source>
        <dbReference type="SAM" id="MobiDB-lite"/>
    </source>
</evidence>
<dbReference type="AlphaFoldDB" id="A0A319D601"/>
<evidence type="ECO:0000313" key="3">
    <source>
        <dbReference type="Proteomes" id="UP000247810"/>
    </source>
</evidence>
<gene>
    <name evidence="2" type="ORF">BO71DRAFT_431567</name>
</gene>
<evidence type="ECO:0000313" key="2">
    <source>
        <dbReference type="EMBL" id="PYH92846.1"/>
    </source>
</evidence>
<accession>A0A319D601</accession>
<sequence length="63" mass="7158">MKNYANLASPMTPSYRKADRSKMTSEGVDTTEYQSLTGRLNWLALKTRPEGGPFQDNQSTFRL</sequence>
<organism evidence="2 3">
    <name type="scientific">Aspergillus ellipticus CBS 707.79</name>
    <dbReference type="NCBI Taxonomy" id="1448320"/>
    <lineage>
        <taxon>Eukaryota</taxon>
        <taxon>Fungi</taxon>
        <taxon>Dikarya</taxon>
        <taxon>Ascomycota</taxon>
        <taxon>Pezizomycotina</taxon>
        <taxon>Eurotiomycetes</taxon>
        <taxon>Eurotiomycetidae</taxon>
        <taxon>Eurotiales</taxon>
        <taxon>Aspergillaceae</taxon>
        <taxon>Aspergillus</taxon>
        <taxon>Aspergillus subgen. Circumdati</taxon>
    </lineage>
</organism>
<dbReference type="OrthoDB" id="4367128at2759"/>
<dbReference type="VEuPathDB" id="FungiDB:BO71DRAFT_431567"/>
<reference evidence="2 3" key="1">
    <citation type="submission" date="2018-02" db="EMBL/GenBank/DDBJ databases">
        <title>The genomes of Aspergillus section Nigri reveals drivers in fungal speciation.</title>
        <authorList>
            <consortium name="DOE Joint Genome Institute"/>
            <person name="Vesth T.C."/>
            <person name="Nybo J."/>
            <person name="Theobald S."/>
            <person name="Brandl J."/>
            <person name="Frisvad J.C."/>
            <person name="Nielsen K.F."/>
            <person name="Lyhne E.K."/>
            <person name="Kogle M.E."/>
            <person name="Kuo A."/>
            <person name="Riley R."/>
            <person name="Clum A."/>
            <person name="Nolan M."/>
            <person name="Lipzen A."/>
            <person name="Salamov A."/>
            <person name="Henrissat B."/>
            <person name="Wiebenga A."/>
            <person name="De vries R.P."/>
            <person name="Grigoriev I.V."/>
            <person name="Mortensen U.H."/>
            <person name="Andersen M.R."/>
            <person name="Baker S.E."/>
        </authorList>
    </citation>
    <scope>NUCLEOTIDE SEQUENCE [LARGE SCALE GENOMIC DNA]</scope>
    <source>
        <strain evidence="2 3">CBS 707.79</strain>
    </source>
</reference>
<dbReference type="Proteomes" id="UP000247810">
    <property type="component" value="Unassembled WGS sequence"/>
</dbReference>